<evidence type="ECO:0000313" key="2">
    <source>
        <dbReference type="EMBL" id="MEQ2211980.1"/>
    </source>
</evidence>
<keyword evidence="3" id="KW-1185">Reference proteome</keyword>
<comment type="caution">
    <text evidence="2">The sequence shown here is derived from an EMBL/GenBank/DDBJ whole genome shotgun (WGS) entry which is preliminary data.</text>
</comment>
<organism evidence="2 3">
    <name type="scientific">Xenoophorus captivus</name>
    <dbReference type="NCBI Taxonomy" id="1517983"/>
    <lineage>
        <taxon>Eukaryota</taxon>
        <taxon>Metazoa</taxon>
        <taxon>Chordata</taxon>
        <taxon>Craniata</taxon>
        <taxon>Vertebrata</taxon>
        <taxon>Euteleostomi</taxon>
        <taxon>Actinopterygii</taxon>
        <taxon>Neopterygii</taxon>
        <taxon>Teleostei</taxon>
        <taxon>Neoteleostei</taxon>
        <taxon>Acanthomorphata</taxon>
        <taxon>Ovalentaria</taxon>
        <taxon>Atherinomorphae</taxon>
        <taxon>Cyprinodontiformes</taxon>
        <taxon>Goodeidae</taxon>
        <taxon>Xenoophorus</taxon>
    </lineage>
</organism>
<feature type="transmembrane region" description="Helical" evidence="1">
    <location>
        <begin position="46"/>
        <end position="71"/>
    </location>
</feature>
<reference evidence="2 3" key="1">
    <citation type="submission" date="2021-06" db="EMBL/GenBank/DDBJ databases">
        <authorList>
            <person name="Palmer J.M."/>
        </authorList>
    </citation>
    <scope>NUCLEOTIDE SEQUENCE [LARGE SCALE GENOMIC DNA]</scope>
    <source>
        <strain evidence="2 3">XC_2019</strain>
        <tissue evidence="2">Muscle</tissue>
    </source>
</reference>
<evidence type="ECO:0000256" key="1">
    <source>
        <dbReference type="SAM" id="Phobius"/>
    </source>
</evidence>
<protein>
    <submittedName>
        <fullName evidence="2">Uncharacterized protein</fullName>
    </submittedName>
</protein>
<keyword evidence="1" id="KW-0812">Transmembrane</keyword>
<evidence type="ECO:0000313" key="3">
    <source>
        <dbReference type="Proteomes" id="UP001434883"/>
    </source>
</evidence>
<gene>
    <name evidence="2" type="ORF">XENOCAPTIV_022270</name>
</gene>
<sequence length="118" mass="13570">MMLEPPCFTVFRVYCGFSPVFGVHLKIYLHPLDPKRAILLSPVHEMFLHFSLPQFVCSLENILFITLFFFLSGTLRRLLANRLASHKLLLPCFSGFGSVLKYWETILAEQAIIFCTSL</sequence>
<keyword evidence="1" id="KW-0472">Membrane</keyword>
<dbReference type="EMBL" id="JAHRIN010059310">
    <property type="protein sequence ID" value="MEQ2211980.1"/>
    <property type="molecule type" value="Genomic_DNA"/>
</dbReference>
<keyword evidence="1" id="KW-1133">Transmembrane helix</keyword>
<accession>A0ABV0RUP4</accession>
<dbReference type="Proteomes" id="UP001434883">
    <property type="component" value="Unassembled WGS sequence"/>
</dbReference>
<proteinExistence type="predicted"/>
<name>A0ABV0RUP4_9TELE</name>